<evidence type="ECO:0000256" key="1">
    <source>
        <dbReference type="SAM" id="MobiDB-lite"/>
    </source>
</evidence>
<organism evidence="2 3">
    <name type="scientific">Amanita muscaria (strain Koide BX008)</name>
    <dbReference type="NCBI Taxonomy" id="946122"/>
    <lineage>
        <taxon>Eukaryota</taxon>
        <taxon>Fungi</taxon>
        <taxon>Dikarya</taxon>
        <taxon>Basidiomycota</taxon>
        <taxon>Agaricomycotina</taxon>
        <taxon>Agaricomycetes</taxon>
        <taxon>Agaricomycetidae</taxon>
        <taxon>Agaricales</taxon>
        <taxon>Pluteineae</taxon>
        <taxon>Amanitaceae</taxon>
        <taxon>Amanita</taxon>
    </lineage>
</organism>
<keyword evidence="3" id="KW-1185">Reference proteome</keyword>
<dbReference type="EMBL" id="KN818316">
    <property type="protein sequence ID" value="KIL59402.1"/>
    <property type="molecule type" value="Genomic_DNA"/>
</dbReference>
<dbReference type="Proteomes" id="UP000054549">
    <property type="component" value="Unassembled WGS sequence"/>
</dbReference>
<accession>A0A0C2WDG9</accession>
<feature type="compositionally biased region" description="Basic residues" evidence="1">
    <location>
        <begin position="286"/>
        <end position="297"/>
    </location>
</feature>
<dbReference type="InParanoid" id="A0A0C2WDG9"/>
<gene>
    <name evidence="2" type="ORF">M378DRAFT_169329</name>
</gene>
<feature type="compositionally biased region" description="Polar residues" evidence="1">
    <location>
        <begin position="255"/>
        <end position="265"/>
    </location>
</feature>
<name>A0A0C2WDG9_AMAMK</name>
<reference evidence="2 3" key="1">
    <citation type="submission" date="2014-04" db="EMBL/GenBank/DDBJ databases">
        <title>Evolutionary Origins and Diversification of the Mycorrhizal Mutualists.</title>
        <authorList>
            <consortium name="DOE Joint Genome Institute"/>
            <consortium name="Mycorrhizal Genomics Consortium"/>
            <person name="Kohler A."/>
            <person name="Kuo A."/>
            <person name="Nagy L.G."/>
            <person name="Floudas D."/>
            <person name="Copeland A."/>
            <person name="Barry K.W."/>
            <person name="Cichocki N."/>
            <person name="Veneault-Fourrey C."/>
            <person name="LaButti K."/>
            <person name="Lindquist E.A."/>
            <person name="Lipzen A."/>
            <person name="Lundell T."/>
            <person name="Morin E."/>
            <person name="Murat C."/>
            <person name="Riley R."/>
            <person name="Ohm R."/>
            <person name="Sun H."/>
            <person name="Tunlid A."/>
            <person name="Henrissat B."/>
            <person name="Grigoriev I.V."/>
            <person name="Hibbett D.S."/>
            <person name="Martin F."/>
        </authorList>
    </citation>
    <scope>NUCLEOTIDE SEQUENCE [LARGE SCALE GENOMIC DNA]</scope>
    <source>
        <strain evidence="2 3">Koide BX008</strain>
    </source>
</reference>
<proteinExistence type="predicted"/>
<evidence type="ECO:0000313" key="2">
    <source>
        <dbReference type="EMBL" id="KIL59402.1"/>
    </source>
</evidence>
<feature type="compositionally biased region" description="Low complexity" evidence="1">
    <location>
        <begin position="137"/>
        <end position="179"/>
    </location>
</feature>
<evidence type="ECO:0000313" key="3">
    <source>
        <dbReference type="Proteomes" id="UP000054549"/>
    </source>
</evidence>
<protein>
    <submittedName>
        <fullName evidence="2">Uncharacterized protein</fullName>
    </submittedName>
</protein>
<dbReference type="AlphaFoldDB" id="A0A0C2WDG9"/>
<feature type="compositionally biased region" description="Polar residues" evidence="1">
    <location>
        <begin position="180"/>
        <end position="201"/>
    </location>
</feature>
<dbReference type="STRING" id="946122.A0A0C2WDG9"/>
<feature type="region of interest" description="Disordered" evidence="1">
    <location>
        <begin position="31"/>
        <end position="309"/>
    </location>
</feature>
<dbReference type="HOGENOM" id="CLU_747979_0_0_1"/>
<sequence length="370" mass="38860">MRILFPDYFTLCENNWKAQEFVKNWFRNWNRDRAKKGNEDNDDDEKEREDNRADGSGGQSSSKRPLLEENGLQPARVAKKAKVVQSRDPFASTKIIKPTPRFKTQAGKQPAISPAGASTSPGPASTGTIASPPPSTASPSSTTTGAAAPPSGSTGTTALPSPSTTAPSSMTAGTAAPPSESTGTTAPPSPESPSMTAPFSMTTRPATPPSTGTTASLSSTTAGTAAPPSESTALPSPSMMVPSSTMPASLDVNLQAPTSTSFNDSQKLKASDFEAPTLTSTERPKKDHTKGKGKAAKKGGEAKANVRRARVNRNATSAQGLCKNAYLETHKGTTVDAWNAYWASIDQAEKQRWEAKSAELLVFISFCYSA</sequence>
<feature type="compositionally biased region" description="Low complexity" evidence="1">
    <location>
        <begin position="202"/>
        <end position="247"/>
    </location>
</feature>